<dbReference type="RefSeq" id="WP_090931755.1">
    <property type="nucleotide sequence ID" value="NZ_FNDJ01000006.1"/>
</dbReference>
<name>A0A1G8M4R8_9ACTN</name>
<dbReference type="Gene3D" id="1.20.58.130">
    <property type="match status" value="1"/>
</dbReference>
<gene>
    <name evidence="2" type="ORF">SAMN05421869_106303</name>
</gene>
<evidence type="ECO:0000256" key="1">
    <source>
        <dbReference type="SAM" id="Coils"/>
    </source>
</evidence>
<organism evidence="2 3">
    <name type="scientific">Nonomuraea jiangxiensis</name>
    <dbReference type="NCBI Taxonomy" id="633440"/>
    <lineage>
        <taxon>Bacteria</taxon>
        <taxon>Bacillati</taxon>
        <taxon>Actinomycetota</taxon>
        <taxon>Actinomycetes</taxon>
        <taxon>Streptosporangiales</taxon>
        <taxon>Streptosporangiaceae</taxon>
        <taxon>Nonomuraea</taxon>
    </lineage>
</organism>
<keyword evidence="1" id="KW-0175">Coiled coil</keyword>
<dbReference type="EMBL" id="FNDJ01000006">
    <property type="protein sequence ID" value="SDI62948.1"/>
    <property type="molecule type" value="Genomic_DNA"/>
</dbReference>
<reference evidence="2 3" key="1">
    <citation type="submission" date="2016-10" db="EMBL/GenBank/DDBJ databases">
        <authorList>
            <person name="de Groot N.N."/>
        </authorList>
    </citation>
    <scope>NUCLEOTIDE SEQUENCE [LARGE SCALE GENOMIC DNA]</scope>
    <source>
        <strain evidence="2 3">CGMCC 4.6533</strain>
    </source>
</reference>
<evidence type="ECO:0000313" key="3">
    <source>
        <dbReference type="Proteomes" id="UP000199202"/>
    </source>
</evidence>
<sequence length="77" mass="8854">MNAEAQIIDLMTRIRALETHTAQVIADLTDLRAEMRQDVAALNDELAGLRRHMDEHFTCIRSELLHRFRVIQGEVIA</sequence>
<dbReference type="Proteomes" id="UP000199202">
    <property type="component" value="Unassembled WGS sequence"/>
</dbReference>
<evidence type="ECO:0000313" key="2">
    <source>
        <dbReference type="EMBL" id="SDI62948.1"/>
    </source>
</evidence>
<protein>
    <submittedName>
        <fullName evidence="2">Uncharacterized protein</fullName>
    </submittedName>
</protein>
<proteinExistence type="predicted"/>
<dbReference type="OrthoDB" id="3544212at2"/>
<dbReference type="AlphaFoldDB" id="A0A1G8M4R8"/>
<accession>A0A1G8M4R8</accession>
<keyword evidence="3" id="KW-1185">Reference proteome</keyword>
<feature type="coiled-coil region" evidence="1">
    <location>
        <begin position="25"/>
        <end position="52"/>
    </location>
</feature>